<dbReference type="SUPFAM" id="SSF103088">
    <property type="entry name" value="OmpA-like"/>
    <property type="match status" value="1"/>
</dbReference>
<keyword evidence="2" id="KW-0732">Signal</keyword>
<evidence type="ECO:0000313" key="4">
    <source>
        <dbReference type="Proteomes" id="UP000475249"/>
    </source>
</evidence>
<accession>A0A6L9EEF1</accession>
<dbReference type="InterPro" id="IPR036737">
    <property type="entry name" value="OmpA-like_sf"/>
</dbReference>
<dbReference type="AlphaFoldDB" id="A0A6L9EEF1"/>
<sequence length="255" mass="27444">MKKLLLLSLIIGSAISVHAQKKSELIAEIDELKQKLDSTQNLVTEANRKERASTARAESFESQVTELQDANATLLKNLNSFAEVSNKNSSAINQALASLEAKENQLKGITDAISRNDSTAIVLLTNTKQTLGEDAKVKVAQGAVVISNSLDALFGSDTADSIAETASNWLNRVADILKANPEVVMTVEGLSMTGDIDLASRQARAVSSSLQKDFGIDATRLTSRGRDGNLKEGVDLKLHPNFGAFYLMVREGIKN</sequence>
<feature type="chain" id="PRO_5026828912" description="OmpA family protein" evidence="2">
    <location>
        <begin position="20"/>
        <end position="255"/>
    </location>
</feature>
<gene>
    <name evidence="3" type="ORF">GTQ38_13905</name>
</gene>
<comment type="caution">
    <text evidence="3">The sequence shown here is derived from an EMBL/GenBank/DDBJ whole genome shotgun (WGS) entry which is preliminary data.</text>
</comment>
<evidence type="ECO:0000256" key="2">
    <source>
        <dbReference type="SAM" id="SignalP"/>
    </source>
</evidence>
<dbReference type="Gene3D" id="3.30.1330.60">
    <property type="entry name" value="OmpA-like domain"/>
    <property type="match status" value="1"/>
</dbReference>
<organism evidence="3 4">
    <name type="scientific">Poritiphilus flavus</name>
    <dbReference type="NCBI Taxonomy" id="2697053"/>
    <lineage>
        <taxon>Bacteria</taxon>
        <taxon>Pseudomonadati</taxon>
        <taxon>Bacteroidota</taxon>
        <taxon>Flavobacteriia</taxon>
        <taxon>Flavobacteriales</taxon>
        <taxon>Flavobacteriaceae</taxon>
        <taxon>Poritiphilus</taxon>
    </lineage>
</organism>
<dbReference type="RefSeq" id="WP_161436146.1">
    <property type="nucleotide sequence ID" value="NZ_WXYO01000006.1"/>
</dbReference>
<evidence type="ECO:0008006" key="5">
    <source>
        <dbReference type="Google" id="ProtNLM"/>
    </source>
</evidence>
<dbReference type="Proteomes" id="UP000475249">
    <property type="component" value="Unassembled WGS sequence"/>
</dbReference>
<dbReference type="EMBL" id="WXYO01000006">
    <property type="protein sequence ID" value="NAS13105.1"/>
    <property type="molecule type" value="Genomic_DNA"/>
</dbReference>
<protein>
    <recommendedName>
        <fullName evidence="5">OmpA family protein</fullName>
    </recommendedName>
</protein>
<keyword evidence="1" id="KW-0175">Coiled coil</keyword>
<feature type="coiled-coil region" evidence="1">
    <location>
        <begin position="15"/>
        <end position="112"/>
    </location>
</feature>
<feature type="signal peptide" evidence="2">
    <location>
        <begin position="1"/>
        <end position="19"/>
    </location>
</feature>
<evidence type="ECO:0000256" key="1">
    <source>
        <dbReference type="SAM" id="Coils"/>
    </source>
</evidence>
<name>A0A6L9EEF1_9FLAO</name>
<reference evidence="3 4" key="1">
    <citation type="submission" date="2020-01" db="EMBL/GenBank/DDBJ databases">
        <title>Bacteria diversity of Porities sp.</title>
        <authorList>
            <person name="Wang G."/>
        </authorList>
    </citation>
    <scope>NUCLEOTIDE SEQUENCE [LARGE SCALE GENOMIC DNA]</scope>
    <source>
        <strain evidence="3 4">R33</strain>
    </source>
</reference>
<proteinExistence type="predicted"/>
<evidence type="ECO:0000313" key="3">
    <source>
        <dbReference type="EMBL" id="NAS13105.1"/>
    </source>
</evidence>
<keyword evidence="4" id="KW-1185">Reference proteome</keyword>